<dbReference type="KEGG" id="sbae:DSM104329_05533"/>
<comment type="subcellular location">
    <subcellularLocation>
        <location evidence="1">Cell envelope</location>
    </subcellularLocation>
</comment>
<organism evidence="6 7">
    <name type="scientific">Capillimicrobium parvum</name>
    <dbReference type="NCBI Taxonomy" id="2884022"/>
    <lineage>
        <taxon>Bacteria</taxon>
        <taxon>Bacillati</taxon>
        <taxon>Actinomycetota</taxon>
        <taxon>Thermoleophilia</taxon>
        <taxon>Solirubrobacterales</taxon>
        <taxon>Capillimicrobiaceae</taxon>
        <taxon>Capillimicrobium</taxon>
    </lineage>
</organism>
<reference evidence="6" key="1">
    <citation type="journal article" date="2022" name="Int. J. Syst. Evol. Microbiol.">
        <title>Pseudomonas aegrilactucae sp. nov. and Pseudomonas morbosilactucae sp. nov., pathogens causing bacterial rot of lettuce in Japan.</title>
        <authorList>
            <person name="Sawada H."/>
            <person name="Fujikawa T."/>
            <person name="Satou M."/>
        </authorList>
    </citation>
    <scope>NUCLEOTIDE SEQUENCE</scope>
    <source>
        <strain evidence="6">0166_1</strain>
    </source>
</reference>
<dbReference type="SUPFAM" id="SSF53822">
    <property type="entry name" value="Periplasmic binding protein-like I"/>
    <property type="match status" value="1"/>
</dbReference>
<keyword evidence="3" id="KW-0732">Signal</keyword>
<name>A0A9E6Y4S5_9ACTN</name>
<dbReference type="EMBL" id="CP087164">
    <property type="protein sequence ID" value="UGS39101.1"/>
    <property type="molecule type" value="Genomic_DNA"/>
</dbReference>
<dbReference type="Pfam" id="PF13407">
    <property type="entry name" value="Peripla_BP_4"/>
    <property type="match status" value="1"/>
</dbReference>
<gene>
    <name evidence="6" type="ORF">DSM104329_05533</name>
</gene>
<feature type="region of interest" description="Disordered" evidence="4">
    <location>
        <begin position="35"/>
        <end position="65"/>
    </location>
</feature>
<evidence type="ECO:0000256" key="1">
    <source>
        <dbReference type="ARBA" id="ARBA00004196"/>
    </source>
</evidence>
<proteinExistence type="inferred from homology"/>
<dbReference type="PANTHER" id="PTHR46847">
    <property type="entry name" value="D-ALLOSE-BINDING PERIPLASMIC PROTEIN-RELATED"/>
    <property type="match status" value="1"/>
</dbReference>
<feature type="compositionally biased region" description="Gly residues" evidence="4">
    <location>
        <begin position="53"/>
        <end position="64"/>
    </location>
</feature>
<dbReference type="RefSeq" id="WP_259313108.1">
    <property type="nucleotide sequence ID" value="NZ_CP087164.1"/>
</dbReference>
<feature type="compositionally biased region" description="Low complexity" evidence="4">
    <location>
        <begin position="35"/>
        <end position="52"/>
    </location>
</feature>
<evidence type="ECO:0000256" key="2">
    <source>
        <dbReference type="ARBA" id="ARBA00007639"/>
    </source>
</evidence>
<dbReference type="AlphaFoldDB" id="A0A9E6Y4S5"/>
<dbReference type="Gene3D" id="3.40.50.2300">
    <property type="match status" value="2"/>
</dbReference>
<evidence type="ECO:0000313" key="6">
    <source>
        <dbReference type="EMBL" id="UGS39101.1"/>
    </source>
</evidence>
<evidence type="ECO:0000313" key="7">
    <source>
        <dbReference type="Proteomes" id="UP001162834"/>
    </source>
</evidence>
<feature type="domain" description="Periplasmic binding protein" evidence="5">
    <location>
        <begin position="103"/>
        <end position="365"/>
    </location>
</feature>
<keyword evidence="7" id="KW-1185">Reference proteome</keyword>
<accession>A0A9E6Y4S5</accession>
<dbReference type="PANTHER" id="PTHR46847:SF1">
    <property type="entry name" value="D-ALLOSE-BINDING PERIPLASMIC PROTEIN-RELATED"/>
    <property type="match status" value="1"/>
</dbReference>
<dbReference type="InterPro" id="IPR025997">
    <property type="entry name" value="SBP_2_dom"/>
</dbReference>
<dbReference type="GO" id="GO:0030246">
    <property type="term" value="F:carbohydrate binding"/>
    <property type="evidence" value="ECO:0007669"/>
    <property type="project" value="UniProtKB-ARBA"/>
</dbReference>
<dbReference type="CDD" id="cd01536">
    <property type="entry name" value="PBP1_ABC_sugar_binding-like"/>
    <property type="match status" value="1"/>
</dbReference>
<evidence type="ECO:0000256" key="4">
    <source>
        <dbReference type="SAM" id="MobiDB-lite"/>
    </source>
</evidence>
<evidence type="ECO:0000259" key="5">
    <source>
        <dbReference type="Pfam" id="PF13407"/>
    </source>
</evidence>
<comment type="similarity">
    <text evidence="2">Belongs to the bacterial solute-binding protein 2 family.</text>
</comment>
<dbReference type="InterPro" id="IPR028082">
    <property type="entry name" value="Peripla_BP_I"/>
</dbReference>
<protein>
    <recommendedName>
        <fullName evidence="5">Periplasmic binding protein domain-containing protein</fullName>
    </recommendedName>
</protein>
<evidence type="ECO:0000256" key="3">
    <source>
        <dbReference type="ARBA" id="ARBA00022729"/>
    </source>
</evidence>
<dbReference type="Proteomes" id="UP001162834">
    <property type="component" value="Chromosome"/>
</dbReference>
<sequence>MLQERNAFHRGRTLALLAVLAAVMVAVVVGACGSNDNSGSTGSTAASTSAATTGGGSTTTGGGDAQAAAKANIEANSKIPQFKLQAEPVDISKAKGKTLFNIPVASTIPYVAAVDAQMKKVAQANGVKFVQFENEGNPTQWAAGINQAINQKVDLIVLQAGNDPQLVIPQLKRAKAAGIPVLVSHLYQNGESPPANVADLIAGYVTVPFHESGQLSVDYAISQDGCDGVKQTLIITAEEVPPSNGIVKAMQDRLAERCPDAKAQVLNVPVVDWGTKIAPQVQSAVSSNPNIKWVLPIYDSMSIPASAAIRAAGKGTGQVRIASYNGTPDVLKLIQDGDIMAADMGENIGWLGYANMDQAFRILAGGPIIKDGLEDTPLRVFDDSNVDETGTPPTPDKGYGDAYVTGYNKLWGIG</sequence>
<dbReference type="GO" id="GO:0030313">
    <property type="term" value="C:cell envelope"/>
    <property type="evidence" value="ECO:0007669"/>
    <property type="project" value="UniProtKB-SubCell"/>
</dbReference>
<dbReference type="PROSITE" id="PS51257">
    <property type="entry name" value="PROKAR_LIPOPROTEIN"/>
    <property type="match status" value="1"/>
</dbReference>